<dbReference type="CDD" id="cd06193">
    <property type="entry name" value="siderophore_interacting"/>
    <property type="match status" value="1"/>
</dbReference>
<dbReference type="KEGG" id="cmv:CMUST_00390"/>
<dbReference type="STRING" id="571915.CMUST_00390"/>
<dbReference type="Gene3D" id="2.40.30.10">
    <property type="entry name" value="Translation factors"/>
    <property type="match status" value="1"/>
</dbReference>
<protein>
    <submittedName>
        <fullName evidence="2">Siderophore-interacting protein</fullName>
    </submittedName>
</protein>
<dbReference type="InterPro" id="IPR039261">
    <property type="entry name" value="FNR_nucleotide-bd"/>
</dbReference>
<dbReference type="RefSeq" id="WP_047260857.1">
    <property type="nucleotide sequence ID" value="NZ_CP011542.1"/>
</dbReference>
<accession>A0A0G3GV88</accession>
<evidence type="ECO:0000313" key="2">
    <source>
        <dbReference type="EMBL" id="AKK04435.1"/>
    </source>
</evidence>
<proteinExistence type="predicted"/>
<gene>
    <name evidence="2" type="ORF">CMUST_00390</name>
</gene>
<dbReference type="InterPro" id="IPR039374">
    <property type="entry name" value="SIP_fam"/>
</dbReference>
<dbReference type="InterPro" id="IPR007037">
    <property type="entry name" value="SIP_rossman_dom"/>
</dbReference>
<dbReference type="GO" id="GO:0016491">
    <property type="term" value="F:oxidoreductase activity"/>
    <property type="evidence" value="ECO:0007669"/>
    <property type="project" value="InterPro"/>
</dbReference>
<dbReference type="InterPro" id="IPR017938">
    <property type="entry name" value="Riboflavin_synthase-like_b-brl"/>
</dbReference>
<evidence type="ECO:0000259" key="1">
    <source>
        <dbReference type="PROSITE" id="PS51384"/>
    </source>
</evidence>
<dbReference type="PROSITE" id="PS51384">
    <property type="entry name" value="FAD_FR"/>
    <property type="match status" value="1"/>
</dbReference>
<dbReference type="PANTHER" id="PTHR30157">
    <property type="entry name" value="FERRIC REDUCTASE, NADPH-DEPENDENT"/>
    <property type="match status" value="1"/>
</dbReference>
<dbReference type="Pfam" id="PF08021">
    <property type="entry name" value="FAD_binding_9"/>
    <property type="match status" value="1"/>
</dbReference>
<organism evidence="2 3">
    <name type="scientific">Corynebacterium mustelae</name>
    <dbReference type="NCBI Taxonomy" id="571915"/>
    <lineage>
        <taxon>Bacteria</taxon>
        <taxon>Bacillati</taxon>
        <taxon>Actinomycetota</taxon>
        <taxon>Actinomycetes</taxon>
        <taxon>Mycobacteriales</taxon>
        <taxon>Corynebacteriaceae</taxon>
        <taxon>Corynebacterium</taxon>
    </lineage>
</organism>
<dbReference type="AlphaFoldDB" id="A0A0G3GV88"/>
<dbReference type="PANTHER" id="PTHR30157:SF0">
    <property type="entry name" value="NADPH-DEPENDENT FERRIC-CHELATE REDUCTASE"/>
    <property type="match status" value="1"/>
</dbReference>
<name>A0A0G3GV88_9CORY</name>
<reference evidence="3" key="2">
    <citation type="submission" date="2015-05" db="EMBL/GenBank/DDBJ databases">
        <title>Complete genome sequence of Corynebacterium mustelae DSM 45274, isolated from various tissues of a male ferret with lethal sepsis.</title>
        <authorList>
            <person name="Ruckert C."/>
            <person name="Albersmeier A."/>
            <person name="Winkler A."/>
            <person name="Tauch A."/>
        </authorList>
    </citation>
    <scope>NUCLEOTIDE SEQUENCE [LARGE SCALE GENOMIC DNA]</scope>
    <source>
        <strain evidence="3">DSM 45274</strain>
    </source>
</reference>
<dbReference type="PATRIC" id="fig|571915.4.peg.80"/>
<dbReference type="InterPro" id="IPR013113">
    <property type="entry name" value="SIP_FAD-bd"/>
</dbReference>
<dbReference type="EMBL" id="CP011542">
    <property type="protein sequence ID" value="AKK04435.1"/>
    <property type="molecule type" value="Genomic_DNA"/>
</dbReference>
<dbReference type="Pfam" id="PF04954">
    <property type="entry name" value="SIP"/>
    <property type="match status" value="1"/>
</dbReference>
<reference evidence="2 3" key="1">
    <citation type="journal article" date="2015" name="Genome Announc.">
        <title>Complete Genome Sequence of the Type Strain Corynebacterium mustelae DSM 45274, Isolated from Various Tissues of a Male Ferret with Lethal Sepsis.</title>
        <authorList>
            <person name="Ruckert C."/>
            <person name="Eimer J."/>
            <person name="Winkler A."/>
            <person name="Tauch A."/>
        </authorList>
    </citation>
    <scope>NUCLEOTIDE SEQUENCE [LARGE SCALE GENOMIC DNA]</scope>
    <source>
        <strain evidence="2 3">DSM 45274</strain>
    </source>
</reference>
<feature type="domain" description="FAD-binding FR-type" evidence="1">
    <location>
        <begin position="2"/>
        <end position="136"/>
    </location>
</feature>
<dbReference type="OrthoDB" id="3291337at2"/>
<keyword evidence="3" id="KW-1185">Reference proteome</keyword>
<dbReference type="SUPFAM" id="SSF63380">
    <property type="entry name" value="Riboflavin synthase domain-like"/>
    <property type="match status" value="1"/>
</dbReference>
<dbReference type="InterPro" id="IPR017927">
    <property type="entry name" value="FAD-bd_FR_type"/>
</dbReference>
<sequence>MYQPMRAQVSQTIRLSPNFVRIYFNGPELATLDTTMPIFDRRIKVLFPNSRGEIPEFHPLDSWYQQWQELPESLQPPMRSYSIRDIQQGETGVELVIDFVLHSKPGAQGPAGSWAEAAQVGDTVVIVGPTSPAEPEAIGEPRPGIEFQPAIASEIVLVGDETALPAIGRILEDLSAQDDTVSNVAGMVFIEVPEKADYQELRCPPGFSVQWFHRENHQEPGAQLIQAITTFLGNNVGIQKSQTPSTADKSQSTTLDGVTELVWETPTYSAAGYDITDEVQSPGRRYFWIAGESGAVTKIRRILVRDFHIPRSDVAFMGYWKIGRAMG</sequence>
<dbReference type="Gene3D" id="3.40.50.80">
    <property type="entry name" value="Nucleotide-binding domain of ferredoxin-NADP reductase (FNR) module"/>
    <property type="match status" value="1"/>
</dbReference>
<evidence type="ECO:0000313" key="3">
    <source>
        <dbReference type="Proteomes" id="UP000035199"/>
    </source>
</evidence>
<dbReference type="Proteomes" id="UP000035199">
    <property type="component" value="Chromosome"/>
</dbReference>